<dbReference type="PROSITE" id="PS51186">
    <property type="entry name" value="GNAT"/>
    <property type="match status" value="1"/>
</dbReference>
<reference evidence="3" key="1">
    <citation type="journal article" date="2019" name="Int. J. Syst. Evol. Microbiol.">
        <title>The Global Catalogue of Microorganisms (GCM) 10K type strain sequencing project: providing services to taxonomists for standard genome sequencing and annotation.</title>
        <authorList>
            <consortium name="The Broad Institute Genomics Platform"/>
            <consortium name="The Broad Institute Genome Sequencing Center for Infectious Disease"/>
            <person name="Wu L."/>
            <person name="Ma J."/>
        </authorList>
    </citation>
    <scope>NUCLEOTIDE SEQUENCE [LARGE SCALE GENOMIC DNA]</scope>
    <source>
        <strain evidence="3">JCM 16548</strain>
    </source>
</reference>
<dbReference type="InterPro" id="IPR016181">
    <property type="entry name" value="Acyl_CoA_acyltransferase"/>
</dbReference>
<dbReference type="Gene3D" id="3.40.630.30">
    <property type="match status" value="1"/>
</dbReference>
<evidence type="ECO:0000259" key="1">
    <source>
        <dbReference type="PROSITE" id="PS51186"/>
    </source>
</evidence>
<organism evidence="2 3">
    <name type="scientific">Microlunatus aurantiacus</name>
    <dbReference type="NCBI Taxonomy" id="446786"/>
    <lineage>
        <taxon>Bacteria</taxon>
        <taxon>Bacillati</taxon>
        <taxon>Actinomycetota</taxon>
        <taxon>Actinomycetes</taxon>
        <taxon>Propionibacteriales</taxon>
        <taxon>Propionibacteriaceae</taxon>
        <taxon>Microlunatus</taxon>
    </lineage>
</organism>
<sequence>MLFENYFGRVSEGSLDMVVASVESEVTGYVLIKTRSNYLPFAAAGIPEIADFSVLRNRQRAGIGTALMDEAERRVARFSSVVGLGVGLFSDYGTAQRMYVKRGYVPDGAGVVLDGVPVQQGTSIILNNDPELMFTKRLH</sequence>
<evidence type="ECO:0000313" key="3">
    <source>
        <dbReference type="Proteomes" id="UP001500051"/>
    </source>
</evidence>
<keyword evidence="3" id="KW-1185">Reference proteome</keyword>
<comment type="caution">
    <text evidence="2">The sequence shown here is derived from an EMBL/GenBank/DDBJ whole genome shotgun (WGS) entry which is preliminary data.</text>
</comment>
<dbReference type="InterPro" id="IPR000182">
    <property type="entry name" value="GNAT_dom"/>
</dbReference>
<dbReference type="CDD" id="cd04301">
    <property type="entry name" value="NAT_SF"/>
    <property type="match status" value="1"/>
</dbReference>
<accession>A0ABP7DG49</accession>
<evidence type="ECO:0000313" key="2">
    <source>
        <dbReference type="EMBL" id="GAA3704994.1"/>
    </source>
</evidence>
<dbReference type="Proteomes" id="UP001500051">
    <property type="component" value="Unassembled WGS sequence"/>
</dbReference>
<protein>
    <submittedName>
        <fullName evidence="2">GNAT family N-acetyltransferase</fullName>
    </submittedName>
</protein>
<feature type="domain" description="N-acetyltransferase" evidence="1">
    <location>
        <begin position="1"/>
        <end position="129"/>
    </location>
</feature>
<dbReference type="EMBL" id="BAAAYX010000008">
    <property type="protein sequence ID" value="GAA3704994.1"/>
    <property type="molecule type" value="Genomic_DNA"/>
</dbReference>
<dbReference type="Pfam" id="PF13673">
    <property type="entry name" value="Acetyltransf_10"/>
    <property type="match status" value="1"/>
</dbReference>
<proteinExistence type="predicted"/>
<dbReference type="SUPFAM" id="SSF55729">
    <property type="entry name" value="Acyl-CoA N-acyltransferases (Nat)"/>
    <property type="match status" value="1"/>
</dbReference>
<gene>
    <name evidence="2" type="ORF">GCM10022204_23040</name>
</gene>
<name>A0ABP7DG49_9ACTN</name>